<dbReference type="PANTHER" id="PTHR10285">
    <property type="entry name" value="URIDINE KINASE"/>
    <property type="match status" value="1"/>
</dbReference>
<name>A0A4D6MA34_VIGUN</name>
<dbReference type="Gene3D" id="3.40.50.300">
    <property type="entry name" value="P-loop containing nucleotide triphosphate hydrolases"/>
    <property type="match status" value="3"/>
</dbReference>
<dbReference type="InterPro" id="IPR027417">
    <property type="entry name" value="P-loop_NTPase"/>
</dbReference>
<proteinExistence type="predicted"/>
<dbReference type="Proteomes" id="UP000501690">
    <property type="component" value="Linkage Group LG6"/>
</dbReference>
<evidence type="ECO:0000313" key="2">
    <source>
        <dbReference type="Proteomes" id="UP000501690"/>
    </source>
</evidence>
<dbReference type="SUPFAM" id="SSF52540">
    <property type="entry name" value="P-loop containing nucleoside triphosphate hydrolases"/>
    <property type="match status" value="1"/>
</dbReference>
<accession>A0A4D6MA34</accession>
<protein>
    <submittedName>
        <fullName evidence="1">L-iditol 2-dehydrogenase</fullName>
    </submittedName>
</protein>
<organism evidence="1 2">
    <name type="scientific">Vigna unguiculata</name>
    <name type="common">Cowpea</name>
    <dbReference type="NCBI Taxonomy" id="3917"/>
    <lineage>
        <taxon>Eukaryota</taxon>
        <taxon>Viridiplantae</taxon>
        <taxon>Streptophyta</taxon>
        <taxon>Embryophyta</taxon>
        <taxon>Tracheophyta</taxon>
        <taxon>Spermatophyta</taxon>
        <taxon>Magnoliopsida</taxon>
        <taxon>eudicotyledons</taxon>
        <taxon>Gunneridae</taxon>
        <taxon>Pentapetalae</taxon>
        <taxon>rosids</taxon>
        <taxon>fabids</taxon>
        <taxon>Fabales</taxon>
        <taxon>Fabaceae</taxon>
        <taxon>Papilionoideae</taxon>
        <taxon>50 kb inversion clade</taxon>
        <taxon>NPAAA clade</taxon>
        <taxon>indigoferoid/millettioid clade</taxon>
        <taxon>Phaseoleae</taxon>
        <taxon>Vigna</taxon>
    </lineage>
</organism>
<gene>
    <name evidence="1" type="ORF">DEO72_LG6g2404</name>
</gene>
<reference evidence="1 2" key="1">
    <citation type="submission" date="2019-04" db="EMBL/GenBank/DDBJ databases">
        <title>An improved genome assembly and genetic linkage map for asparagus bean, Vigna unguiculata ssp. sesquipedialis.</title>
        <authorList>
            <person name="Xia Q."/>
            <person name="Zhang R."/>
            <person name="Dong Y."/>
        </authorList>
    </citation>
    <scope>NUCLEOTIDE SEQUENCE [LARGE SCALE GENOMIC DNA]</scope>
    <source>
        <tissue evidence="1">Leaf</tissue>
    </source>
</reference>
<keyword evidence="2" id="KW-1185">Reference proteome</keyword>
<sequence length="317" mass="35489">MEATFSSTTGRGYWNKARALAEPLLLRVVENRDRNPSSLSIARSSKFVQLSLRTRKSSLFKVLSAEKEQIHVVEGSCVDELYDALVARLLPSVLLSSNPNDKLLVGLAGPPGAGKSTLGHEVAGRINKIWLEKGSSFDSKVQPPDVAIVVPMDGFHLYRSELDAMENPEEAHARRGAPWTFNPLRLLTCLKNLRIDGSVYVPSFDHGVGDPVEDDIFVNLQHKVVIVEGNYLLLEDGVWKEISSLFDEKWQVLILPRHMFIDIDIDKAMQRVLKRHISTGKSPDIAKQRIDNNDRLNAELIMKSKKNADIVIKSVDF</sequence>
<dbReference type="AlphaFoldDB" id="A0A4D6MA34"/>
<dbReference type="EMBL" id="CP039350">
    <property type="protein sequence ID" value="QCD97693.1"/>
    <property type="molecule type" value="Genomic_DNA"/>
</dbReference>
<evidence type="ECO:0000313" key="1">
    <source>
        <dbReference type="EMBL" id="QCD97693.1"/>
    </source>
</evidence>